<reference evidence="14" key="3">
    <citation type="journal article" date="2020" name="Curr. Biol.">
        <title>Chromatin organization in early land plants reveals an ancestral association between H3K27me3, transposons, and constitutive heterochromatin.</title>
        <authorList>
            <person name="Montgomery S.A."/>
            <person name="Tanizawa Y."/>
            <person name="Galik B."/>
            <person name="Wang N."/>
            <person name="Ito T."/>
            <person name="Mochizuki T."/>
            <person name="Akimcheva S."/>
            <person name="Bowman J.L."/>
            <person name="Cognat V."/>
            <person name="Marechal-Drouard L."/>
            <person name="Ekker H."/>
            <person name="Hong S.F."/>
            <person name="Kohchi T."/>
            <person name="Lin S.S."/>
            <person name="Liu L.D."/>
            <person name="Nakamura Y."/>
            <person name="Valeeva L.R."/>
            <person name="Shakirov E.V."/>
            <person name="Shippen D.E."/>
            <person name="Wei W.L."/>
            <person name="Yagura M."/>
            <person name="Yamaoka S."/>
            <person name="Yamato K.T."/>
            <person name="Liu C."/>
            <person name="Berger F."/>
        </authorList>
    </citation>
    <scope>NUCLEOTIDE SEQUENCE [LARGE SCALE GENOMIC DNA]</scope>
    <source>
        <strain evidence="14">Tak-1</strain>
    </source>
</reference>
<dbReference type="PROSITE" id="PS00086">
    <property type="entry name" value="CYTOCHROME_P450"/>
    <property type="match status" value="1"/>
</dbReference>
<dbReference type="PRINTS" id="PR00385">
    <property type="entry name" value="P450"/>
</dbReference>
<evidence type="ECO:0000313" key="11">
    <source>
        <dbReference type="EMBL" id="BBN18072.1"/>
    </source>
</evidence>
<evidence type="ECO:0000256" key="3">
    <source>
        <dbReference type="ARBA" id="ARBA00022617"/>
    </source>
</evidence>
<dbReference type="PRINTS" id="PR00463">
    <property type="entry name" value="EP450I"/>
</dbReference>
<evidence type="ECO:0000256" key="9">
    <source>
        <dbReference type="RuleBase" id="RU000461"/>
    </source>
</evidence>
<dbReference type="EMBL" id="LVLJ01001908">
    <property type="protein sequence ID" value="OAE27373.1"/>
    <property type="molecule type" value="Genomic_DNA"/>
</dbReference>
<protein>
    <recommendedName>
        <fullName evidence="15">Cytochrome P450</fullName>
    </recommendedName>
</protein>
<dbReference type="InterPro" id="IPR036396">
    <property type="entry name" value="Cyt_P450_sf"/>
</dbReference>
<dbReference type="Pfam" id="PF00067">
    <property type="entry name" value="p450"/>
    <property type="match status" value="1"/>
</dbReference>
<sequence>MELELQGEDVPTANGRWIVVCICGLLGAVFLWRRLSGRSRNLPPGPKGWPVIGNLLDLGLYPHQSLQKLADKYGPVMFMSLGSVPTLVVSSKELAREILKHQDQDFSFRPKSTMGELVMYKSSDMVFSPVGEYWRYLRKISANEVFHTKRLSELETVRREEVLTTVGQMLEASEDGPVQLNERLENLILNMQTRTLFRKRYNVFGKSENGASADDAREASEFHKLNKDLSICGHFVVGDYVPSLRWADSGTGGVLAKMNQLHRDLDKFFSKILEEHRLSLKNQPKSSDEMDFVDVLLQQHSDNLTHDSMKAYIMDMLMAGTDTTNQEIMWMLVELMRHPHVLKKVQEELDDVVGRDRVVEEADLGQLNYLHAVIKESFRLHPVLPLMFPHLSTKPTKIAGYDIPANCSTFVNVYAIMRDPNVWKDPLTFDPDRFLNSDVEVKGQDFELLPFGSGRRMCPALNYALKIVEHSLAKILHMCDLSLPSGIEPLDIDITESVGITCCPKTPLLVMVNRRLPAQAYEKSGLKPEK</sequence>
<keyword evidence="10" id="KW-0472">Membrane</keyword>
<evidence type="ECO:0000256" key="5">
    <source>
        <dbReference type="ARBA" id="ARBA00023002"/>
    </source>
</evidence>
<keyword evidence="7 9" id="KW-0503">Monooxygenase</keyword>
<keyword evidence="13" id="KW-1185">Reference proteome</keyword>
<comment type="cofactor">
    <cofactor evidence="1 8">
        <name>heme</name>
        <dbReference type="ChEBI" id="CHEBI:30413"/>
    </cofactor>
</comment>
<dbReference type="InterPro" id="IPR001128">
    <property type="entry name" value="Cyt_P450"/>
</dbReference>
<feature type="binding site" description="axial binding residue" evidence="8">
    <location>
        <position position="458"/>
    </location>
    <ligand>
        <name>heme</name>
        <dbReference type="ChEBI" id="CHEBI:30413"/>
    </ligand>
    <ligandPart>
        <name>Fe</name>
        <dbReference type="ChEBI" id="CHEBI:18248"/>
    </ligandPart>
</feature>
<reference evidence="12 13" key="1">
    <citation type="submission" date="2016-03" db="EMBL/GenBank/DDBJ databases">
        <title>Mechanisms controlling the formation of the plant cell surface in tip-growing cells are functionally conserved among land plants.</title>
        <authorList>
            <person name="Honkanen S."/>
            <person name="Jones V.A."/>
            <person name="Morieri G."/>
            <person name="Champion C."/>
            <person name="Hetherington A.J."/>
            <person name="Kelly S."/>
            <person name="Saint-Marcoux D."/>
            <person name="Proust H."/>
            <person name="Prescott H."/>
            <person name="Dolan L."/>
        </authorList>
    </citation>
    <scope>NUCLEOTIDE SEQUENCE [LARGE SCALE GENOMIC DNA]</scope>
    <source>
        <strain evidence="13">cv. Tak-1 and cv. Tak-2</strain>
        <tissue evidence="12">Whole gametophyte</tissue>
    </source>
</reference>
<keyword evidence="3 8" id="KW-0349">Heme</keyword>
<dbReference type="AlphaFoldDB" id="A0A176W401"/>
<dbReference type="SUPFAM" id="SSF48264">
    <property type="entry name" value="Cytochrome P450"/>
    <property type="match status" value="1"/>
</dbReference>
<dbReference type="Proteomes" id="UP000077202">
    <property type="component" value="Unassembled WGS sequence"/>
</dbReference>
<evidence type="ECO:0000313" key="14">
    <source>
        <dbReference type="Proteomes" id="UP001162541"/>
    </source>
</evidence>
<dbReference type="PANTHER" id="PTHR47944:SF4">
    <property type="entry name" value="OS09G0441700 PROTEIN"/>
    <property type="match status" value="1"/>
</dbReference>
<gene>
    <name evidence="12" type="ORF">AXG93_2407s1080</name>
    <name evidence="11" type="ORF">Mp_7g19270</name>
</gene>
<dbReference type="GO" id="GO:0016705">
    <property type="term" value="F:oxidoreductase activity, acting on paired donors, with incorporation or reduction of molecular oxygen"/>
    <property type="evidence" value="ECO:0007669"/>
    <property type="project" value="InterPro"/>
</dbReference>
<keyword evidence="6 8" id="KW-0408">Iron</keyword>
<feature type="transmembrane region" description="Helical" evidence="10">
    <location>
        <begin position="15"/>
        <end position="32"/>
    </location>
</feature>
<keyword evidence="10" id="KW-1133">Transmembrane helix</keyword>
<reference evidence="11" key="2">
    <citation type="journal article" date="2019" name="Curr. Biol.">
        <title>Chromatin organization in early land plants reveals an ancestral association between H3K27me3, transposons, and constitutive heterochromatin.</title>
        <authorList>
            <person name="Montgomery S.A."/>
            <person name="Tanizawa Y."/>
            <person name="Galik B."/>
            <person name="Wang N."/>
            <person name="Ito T."/>
            <person name="Mochizuki T."/>
            <person name="Akimcheva S."/>
            <person name="Bowman J."/>
            <person name="Cognat V."/>
            <person name="Drouard L."/>
            <person name="Ekker H."/>
            <person name="Houng S."/>
            <person name="Kohchi T."/>
            <person name="Lin S."/>
            <person name="Liu L.D."/>
            <person name="Nakamura Y."/>
            <person name="Valeeva L.R."/>
            <person name="Shakirov E.V."/>
            <person name="Shippen D.E."/>
            <person name="Wei W."/>
            <person name="Yagura M."/>
            <person name="Yamaoka S."/>
            <person name="Yamato K.T."/>
            <person name="Liu C."/>
            <person name="Berger F."/>
        </authorList>
    </citation>
    <scope>NUCLEOTIDE SEQUENCE [LARGE SCALE GENOMIC DNA]</scope>
    <source>
        <strain evidence="11">Tak-1</strain>
    </source>
</reference>
<evidence type="ECO:0000256" key="6">
    <source>
        <dbReference type="ARBA" id="ARBA00023004"/>
    </source>
</evidence>
<dbReference type="GO" id="GO:0020037">
    <property type="term" value="F:heme binding"/>
    <property type="evidence" value="ECO:0007669"/>
    <property type="project" value="InterPro"/>
</dbReference>
<keyword evidence="10" id="KW-0812">Transmembrane</keyword>
<dbReference type="EMBL" id="AP019872">
    <property type="protein sequence ID" value="BBN18072.1"/>
    <property type="molecule type" value="Genomic_DNA"/>
</dbReference>
<evidence type="ECO:0000256" key="8">
    <source>
        <dbReference type="PIRSR" id="PIRSR602401-1"/>
    </source>
</evidence>
<evidence type="ECO:0008006" key="15">
    <source>
        <dbReference type="Google" id="ProtNLM"/>
    </source>
</evidence>
<dbReference type="InterPro" id="IPR002401">
    <property type="entry name" value="Cyt_P450_E_grp-I"/>
</dbReference>
<evidence type="ECO:0000256" key="1">
    <source>
        <dbReference type="ARBA" id="ARBA00001971"/>
    </source>
</evidence>
<dbReference type="Proteomes" id="UP001162541">
    <property type="component" value="Chromosome 7"/>
</dbReference>
<organism evidence="12 13">
    <name type="scientific">Marchantia polymorpha subsp. ruderalis</name>
    <dbReference type="NCBI Taxonomy" id="1480154"/>
    <lineage>
        <taxon>Eukaryota</taxon>
        <taxon>Viridiplantae</taxon>
        <taxon>Streptophyta</taxon>
        <taxon>Embryophyta</taxon>
        <taxon>Marchantiophyta</taxon>
        <taxon>Marchantiopsida</taxon>
        <taxon>Marchantiidae</taxon>
        <taxon>Marchantiales</taxon>
        <taxon>Marchantiaceae</taxon>
        <taxon>Marchantia</taxon>
    </lineage>
</organism>
<evidence type="ECO:0000256" key="10">
    <source>
        <dbReference type="SAM" id="Phobius"/>
    </source>
</evidence>
<accession>A0A176W401</accession>
<evidence type="ECO:0000313" key="13">
    <source>
        <dbReference type="Proteomes" id="UP000077202"/>
    </source>
</evidence>
<dbReference type="Gene3D" id="1.10.630.10">
    <property type="entry name" value="Cytochrome P450"/>
    <property type="match status" value="1"/>
</dbReference>
<dbReference type="CDD" id="cd20618">
    <property type="entry name" value="CYP71_clan"/>
    <property type="match status" value="1"/>
</dbReference>
<keyword evidence="5 9" id="KW-0560">Oxidoreductase</keyword>
<dbReference type="FunFam" id="1.10.630.10:FF:000126">
    <property type="entry name" value="Predicted protein"/>
    <property type="match status" value="1"/>
</dbReference>
<evidence type="ECO:0000256" key="7">
    <source>
        <dbReference type="ARBA" id="ARBA00023033"/>
    </source>
</evidence>
<dbReference type="PANTHER" id="PTHR47944">
    <property type="entry name" value="CYTOCHROME P450 98A9"/>
    <property type="match status" value="1"/>
</dbReference>
<evidence type="ECO:0000313" key="12">
    <source>
        <dbReference type="EMBL" id="OAE27373.1"/>
    </source>
</evidence>
<name>A0A176W401_MARPO</name>
<dbReference type="GO" id="GO:0004497">
    <property type="term" value="F:monooxygenase activity"/>
    <property type="evidence" value="ECO:0007669"/>
    <property type="project" value="UniProtKB-KW"/>
</dbReference>
<dbReference type="InterPro" id="IPR017972">
    <property type="entry name" value="Cyt_P450_CS"/>
</dbReference>
<evidence type="ECO:0000256" key="2">
    <source>
        <dbReference type="ARBA" id="ARBA00010617"/>
    </source>
</evidence>
<evidence type="ECO:0000256" key="4">
    <source>
        <dbReference type="ARBA" id="ARBA00022723"/>
    </source>
</evidence>
<dbReference type="GO" id="GO:0005506">
    <property type="term" value="F:iron ion binding"/>
    <property type="evidence" value="ECO:0007669"/>
    <property type="project" value="InterPro"/>
</dbReference>
<keyword evidence="4 8" id="KW-0479">Metal-binding</keyword>
<comment type="similarity">
    <text evidence="2 9">Belongs to the cytochrome P450 family.</text>
</comment>
<dbReference type="GO" id="GO:0044550">
    <property type="term" value="P:secondary metabolite biosynthetic process"/>
    <property type="evidence" value="ECO:0007669"/>
    <property type="project" value="UniProtKB-ARBA"/>
</dbReference>
<proteinExistence type="inferred from homology"/>